<keyword evidence="4" id="KW-1185">Reference proteome</keyword>
<keyword evidence="2" id="KW-0472">Membrane</keyword>
<evidence type="ECO:0000256" key="2">
    <source>
        <dbReference type="SAM" id="Phobius"/>
    </source>
</evidence>
<proteinExistence type="predicted"/>
<gene>
    <name evidence="3" type="ORF">A4G23_02521</name>
</gene>
<feature type="region of interest" description="Disordered" evidence="1">
    <location>
        <begin position="1"/>
        <end position="35"/>
    </location>
</feature>
<protein>
    <submittedName>
        <fullName evidence="3">Uncharacterized protein</fullName>
    </submittedName>
</protein>
<sequence length="71" mass="7460">MAGAPAPLPRTSQEGAGSHPLGWDPAPIPNRPPSEEHPVLEAFFSALLVLVCVGVLAFAGLTVKKLYQGQR</sequence>
<evidence type="ECO:0000313" key="3">
    <source>
        <dbReference type="EMBL" id="AOT59678.1"/>
    </source>
</evidence>
<keyword evidence="2" id="KW-1133">Transmembrane helix</keyword>
<dbReference type="Proteomes" id="UP000095349">
    <property type="component" value="Chromosome"/>
</dbReference>
<dbReference type="EMBL" id="CP017316">
    <property type="protein sequence ID" value="AOT59678.1"/>
    <property type="molecule type" value="Genomic_DNA"/>
</dbReference>
<evidence type="ECO:0000313" key="4">
    <source>
        <dbReference type="Proteomes" id="UP000095349"/>
    </source>
</evidence>
<dbReference type="STRING" id="285473.A4G23_02521"/>
<name>A0A1D8G2L0_9ACTN</name>
<keyword evidence="2" id="KW-0812">Transmembrane</keyword>
<feature type="transmembrane region" description="Helical" evidence="2">
    <location>
        <begin position="42"/>
        <end position="63"/>
    </location>
</feature>
<reference evidence="3 4" key="1">
    <citation type="submission" date="2016-09" db="EMBL/GenBank/DDBJ databases">
        <title>Streptomyces rubrolavendulae MJM4426 Genome sequencing and assembly.</title>
        <authorList>
            <person name="Kim J.-G."/>
        </authorList>
    </citation>
    <scope>NUCLEOTIDE SEQUENCE [LARGE SCALE GENOMIC DNA]</scope>
    <source>
        <strain evidence="3 4">MJM4426</strain>
    </source>
</reference>
<dbReference type="KEGG" id="srn:A4G23_02521"/>
<evidence type="ECO:0000256" key="1">
    <source>
        <dbReference type="SAM" id="MobiDB-lite"/>
    </source>
</evidence>
<dbReference type="AlphaFoldDB" id="A0A1D8G2L0"/>
<dbReference type="PATRIC" id="fig|285473.5.peg.2642"/>
<accession>A0A1D8G2L0</accession>
<organism evidence="3 4">
    <name type="scientific">Streptomyces rubrolavendulae</name>
    <dbReference type="NCBI Taxonomy" id="285473"/>
    <lineage>
        <taxon>Bacteria</taxon>
        <taxon>Bacillati</taxon>
        <taxon>Actinomycetota</taxon>
        <taxon>Actinomycetes</taxon>
        <taxon>Kitasatosporales</taxon>
        <taxon>Streptomycetaceae</taxon>
        <taxon>Streptomyces</taxon>
    </lineage>
</organism>